<keyword evidence="2" id="KW-0238">DNA-binding</keyword>
<evidence type="ECO:0000259" key="4">
    <source>
        <dbReference type="PROSITE" id="PS01124"/>
    </source>
</evidence>
<dbReference type="Gene3D" id="1.10.10.60">
    <property type="entry name" value="Homeodomain-like"/>
    <property type="match status" value="1"/>
</dbReference>
<sequence length="112" mass="12539">MAQGPELLRCLLRAKDCMDATSQEEWPVERLVRISNVSEAHFARSFKEAFGVPPLRYLLTRRIERAKALLRDSVPGCYLSAANRPDLTIAVLEKRRLEAGVSIASSNESEVP</sequence>
<evidence type="ECO:0000313" key="5">
    <source>
        <dbReference type="EMBL" id="PTQ72044.1"/>
    </source>
</evidence>
<evidence type="ECO:0000256" key="1">
    <source>
        <dbReference type="ARBA" id="ARBA00023015"/>
    </source>
</evidence>
<dbReference type="InterPro" id="IPR018060">
    <property type="entry name" value="HTH_AraC"/>
</dbReference>
<dbReference type="EMBL" id="QAOI01000029">
    <property type="protein sequence ID" value="PTQ72044.1"/>
    <property type="molecule type" value="Genomic_DNA"/>
</dbReference>
<gene>
    <name evidence="5" type="ORF">C8R26_12913</name>
</gene>
<dbReference type="GO" id="GO:0043565">
    <property type="term" value="F:sequence-specific DNA binding"/>
    <property type="evidence" value="ECO:0007669"/>
    <property type="project" value="InterPro"/>
</dbReference>
<keyword evidence="1" id="KW-0805">Transcription regulation</keyword>
<accession>A0A2T5HKE9</accession>
<reference evidence="5 6" key="1">
    <citation type="submission" date="2018-04" db="EMBL/GenBank/DDBJ databases">
        <title>Active sludge and wastewater microbial communities from Klosterneuburg, Austria.</title>
        <authorList>
            <person name="Wagner M."/>
        </authorList>
    </citation>
    <scope>NUCLEOTIDE SEQUENCE [LARGE SCALE GENOMIC DNA]</scope>
    <source>
        <strain evidence="5 6">Nm49</strain>
    </source>
</reference>
<dbReference type="Pfam" id="PF12833">
    <property type="entry name" value="HTH_18"/>
    <property type="match status" value="1"/>
</dbReference>
<protein>
    <submittedName>
        <fullName evidence="5">Helix-turn-helix protein</fullName>
    </submittedName>
</protein>
<dbReference type="Proteomes" id="UP000244128">
    <property type="component" value="Unassembled WGS sequence"/>
</dbReference>
<comment type="caution">
    <text evidence="5">The sequence shown here is derived from an EMBL/GenBank/DDBJ whole genome shotgun (WGS) entry which is preliminary data.</text>
</comment>
<name>A0A2T5HKE9_9PROT</name>
<dbReference type="GO" id="GO:0003700">
    <property type="term" value="F:DNA-binding transcription factor activity"/>
    <property type="evidence" value="ECO:0007669"/>
    <property type="project" value="InterPro"/>
</dbReference>
<dbReference type="AlphaFoldDB" id="A0A2T5HKE9"/>
<feature type="domain" description="HTH araC/xylS-type" evidence="4">
    <location>
        <begin position="12"/>
        <end position="73"/>
    </location>
</feature>
<dbReference type="InterPro" id="IPR009057">
    <property type="entry name" value="Homeodomain-like_sf"/>
</dbReference>
<dbReference type="PANTHER" id="PTHR46796">
    <property type="entry name" value="HTH-TYPE TRANSCRIPTIONAL ACTIVATOR RHAS-RELATED"/>
    <property type="match status" value="1"/>
</dbReference>
<dbReference type="SMART" id="SM00342">
    <property type="entry name" value="HTH_ARAC"/>
    <property type="match status" value="1"/>
</dbReference>
<evidence type="ECO:0000256" key="2">
    <source>
        <dbReference type="ARBA" id="ARBA00023125"/>
    </source>
</evidence>
<evidence type="ECO:0000313" key="6">
    <source>
        <dbReference type="Proteomes" id="UP000244128"/>
    </source>
</evidence>
<dbReference type="PANTHER" id="PTHR46796:SF6">
    <property type="entry name" value="ARAC SUBFAMILY"/>
    <property type="match status" value="1"/>
</dbReference>
<dbReference type="InterPro" id="IPR050204">
    <property type="entry name" value="AraC_XylS_family_regulators"/>
</dbReference>
<proteinExistence type="predicted"/>
<organism evidence="5 6">
    <name type="scientific">Nitrosomonas oligotropha</name>
    <dbReference type="NCBI Taxonomy" id="42354"/>
    <lineage>
        <taxon>Bacteria</taxon>
        <taxon>Pseudomonadati</taxon>
        <taxon>Pseudomonadota</taxon>
        <taxon>Betaproteobacteria</taxon>
        <taxon>Nitrosomonadales</taxon>
        <taxon>Nitrosomonadaceae</taxon>
        <taxon>Nitrosomonas</taxon>
    </lineage>
</organism>
<dbReference type="RefSeq" id="WP_107804176.1">
    <property type="nucleotide sequence ID" value="NZ_QAOI01000029.1"/>
</dbReference>
<dbReference type="SUPFAM" id="SSF46689">
    <property type="entry name" value="Homeodomain-like"/>
    <property type="match status" value="1"/>
</dbReference>
<keyword evidence="3" id="KW-0804">Transcription</keyword>
<dbReference type="PROSITE" id="PS01124">
    <property type="entry name" value="HTH_ARAC_FAMILY_2"/>
    <property type="match status" value="1"/>
</dbReference>
<evidence type="ECO:0000256" key="3">
    <source>
        <dbReference type="ARBA" id="ARBA00023163"/>
    </source>
</evidence>